<organism evidence="2 3">
    <name type="scientific">Pseudomonas corrugata</name>
    <dbReference type="NCBI Taxonomy" id="47879"/>
    <lineage>
        <taxon>Bacteria</taxon>
        <taxon>Pseudomonadati</taxon>
        <taxon>Pseudomonadota</taxon>
        <taxon>Gammaproteobacteria</taxon>
        <taxon>Pseudomonadales</taxon>
        <taxon>Pseudomonadaceae</taxon>
        <taxon>Pseudomonas</taxon>
    </lineage>
</organism>
<dbReference type="EMBL" id="CP072011">
    <property type="protein sequence ID" value="QTH12511.1"/>
    <property type="molecule type" value="Genomic_DNA"/>
</dbReference>
<evidence type="ECO:0000256" key="1">
    <source>
        <dbReference type="SAM" id="MobiDB-lite"/>
    </source>
</evidence>
<dbReference type="RefSeq" id="WP_208554805.1">
    <property type="nucleotide sequence ID" value="NZ_CP072011.1"/>
</dbReference>
<reference evidence="2" key="1">
    <citation type="book" date="2019" name="MICROBIAL BIOTECHNOLOGY" publisher="Unknown Publisher">
        <title>Optimization of recombineering for directed mutagenesis of bacteria Pseudomonas corrugata 3'.</title>
        <authorList>
            <person name="Buinitskaja S.V."/>
            <person name="Pilipenok N."/>
            <person name="Valentovich L.N."/>
        </authorList>
    </citation>
    <scope>NUCLEOTIDE SEQUENCE</scope>
    <source>
        <strain evidence="2">3prime</strain>
    </source>
</reference>
<evidence type="ECO:0000313" key="3">
    <source>
        <dbReference type="Proteomes" id="UP000663914"/>
    </source>
</evidence>
<feature type="region of interest" description="Disordered" evidence="1">
    <location>
        <begin position="103"/>
        <end position="123"/>
    </location>
</feature>
<accession>A0A8B6UKT4</accession>
<reference evidence="2" key="2">
    <citation type="submission" date="2021-03" db="EMBL/GenBank/DDBJ databases">
        <authorList>
            <person name="Valentovich L.N."/>
            <person name="Akhremchuk A.E."/>
            <person name="Miamin V.E."/>
        </authorList>
    </citation>
    <scope>NUCLEOTIDE SEQUENCE</scope>
    <source>
        <strain evidence="2">3prime</strain>
    </source>
</reference>
<sequence>MAEEQQPTAEAIKQKKKREKAAAKNAALGIEKFMIEVAGVFKPDLQQVMKAHGINNQQDVHQRLLMNLIAADFDTQAEMLRCVTTPFLVTEKVSRIIQAAGLKSLEDDPPESDDEVIKPVQIT</sequence>
<protein>
    <submittedName>
        <fullName evidence="2">Uncharacterized protein</fullName>
    </submittedName>
</protein>
<gene>
    <name evidence="2" type="ORF">C4C32_18170</name>
</gene>
<proteinExistence type="predicted"/>
<dbReference type="AlphaFoldDB" id="A0A8B6UKT4"/>
<dbReference type="Proteomes" id="UP000663914">
    <property type="component" value="Chromosome"/>
</dbReference>
<name>A0A8B6UKT4_9PSED</name>
<evidence type="ECO:0000313" key="2">
    <source>
        <dbReference type="EMBL" id="QTH12511.1"/>
    </source>
</evidence>